<feature type="domain" description="TadE-like" evidence="2">
    <location>
        <begin position="22"/>
        <end position="64"/>
    </location>
</feature>
<sequence>MATRMNHRVRRFWACFARSDDGAALVEFAIALPMMLVVFAVIVEGGQMLINYQNAITGVRDATRYLSRVVPSNICPPAGSGSVASHTGKVTTIVTQTITNTSAFGGHITVNSVTPSLACSTGTYRISPVGVTSVTANLTITFPFGNIFSFVGSSMTSVTTSVTDSARAYGT</sequence>
<gene>
    <name evidence="3" type="ORF">OEZ71_01035</name>
</gene>
<keyword evidence="1" id="KW-1133">Transmembrane helix</keyword>
<evidence type="ECO:0000256" key="1">
    <source>
        <dbReference type="SAM" id="Phobius"/>
    </source>
</evidence>
<feature type="transmembrane region" description="Helical" evidence="1">
    <location>
        <begin position="21"/>
        <end position="43"/>
    </location>
</feature>
<evidence type="ECO:0000313" key="4">
    <source>
        <dbReference type="Proteomes" id="UP001652564"/>
    </source>
</evidence>
<dbReference type="InterPro" id="IPR012495">
    <property type="entry name" value="TadE-like_dom"/>
</dbReference>
<keyword evidence="1" id="KW-0472">Membrane</keyword>
<dbReference type="Proteomes" id="UP001652564">
    <property type="component" value="Unassembled WGS sequence"/>
</dbReference>
<keyword evidence="1" id="KW-0812">Transmembrane</keyword>
<accession>A0ABT2ZIC2</accession>
<evidence type="ECO:0000313" key="3">
    <source>
        <dbReference type="EMBL" id="MCV2870874.1"/>
    </source>
</evidence>
<dbReference type="Pfam" id="PF07811">
    <property type="entry name" value="TadE"/>
    <property type="match status" value="1"/>
</dbReference>
<dbReference type="RefSeq" id="WP_263738074.1">
    <property type="nucleotide sequence ID" value="NZ_JAOWKZ010000001.1"/>
</dbReference>
<keyword evidence="4" id="KW-1185">Reference proteome</keyword>
<organism evidence="3 4">
    <name type="scientific">Albidovulum litorale</name>
    <dbReference type="NCBI Taxonomy" id="2984134"/>
    <lineage>
        <taxon>Bacteria</taxon>
        <taxon>Pseudomonadati</taxon>
        <taxon>Pseudomonadota</taxon>
        <taxon>Alphaproteobacteria</taxon>
        <taxon>Rhodobacterales</taxon>
        <taxon>Paracoccaceae</taxon>
        <taxon>Albidovulum</taxon>
    </lineage>
</organism>
<protein>
    <submittedName>
        <fullName evidence="3">Pilus assembly protein</fullName>
    </submittedName>
</protein>
<comment type="caution">
    <text evidence="3">The sequence shown here is derived from an EMBL/GenBank/DDBJ whole genome shotgun (WGS) entry which is preliminary data.</text>
</comment>
<reference evidence="3 4" key="1">
    <citation type="submission" date="2022-10" db="EMBL/GenBank/DDBJ databases">
        <title>Defluviimonas sp. nov., isolated from ocean surface sediments.</title>
        <authorList>
            <person name="He W."/>
            <person name="Wang L."/>
            <person name="Zhang D.-F."/>
        </authorList>
    </citation>
    <scope>NUCLEOTIDE SEQUENCE [LARGE SCALE GENOMIC DNA]</scope>
    <source>
        <strain evidence="3 4">WL0050</strain>
    </source>
</reference>
<dbReference type="EMBL" id="JAOWKZ010000001">
    <property type="protein sequence ID" value="MCV2870874.1"/>
    <property type="molecule type" value="Genomic_DNA"/>
</dbReference>
<name>A0ABT2ZIC2_9RHOB</name>
<evidence type="ECO:0000259" key="2">
    <source>
        <dbReference type="Pfam" id="PF07811"/>
    </source>
</evidence>
<proteinExistence type="predicted"/>